<feature type="coiled-coil region" evidence="3">
    <location>
        <begin position="247"/>
        <end position="274"/>
    </location>
</feature>
<dbReference type="PROSITE" id="PS50893">
    <property type="entry name" value="ABC_TRANSPORTER_2"/>
    <property type="match status" value="2"/>
</dbReference>
<evidence type="ECO:0000256" key="1">
    <source>
        <dbReference type="ARBA" id="ARBA00022741"/>
    </source>
</evidence>
<dbReference type="Gene3D" id="1.10.287.380">
    <property type="entry name" value="Valyl-tRNA synthetase, C-terminal domain"/>
    <property type="match status" value="1"/>
</dbReference>
<protein>
    <submittedName>
        <fullName evidence="5">ABC transporter ATP-binding protein</fullName>
    </submittedName>
</protein>
<reference evidence="5 6" key="1">
    <citation type="journal article" date="2018" name="Nat. Biotechnol.">
        <title>A standardized bacterial taxonomy based on genome phylogeny substantially revises the tree of life.</title>
        <authorList>
            <person name="Parks D.H."/>
            <person name="Chuvochina M."/>
            <person name="Waite D.W."/>
            <person name="Rinke C."/>
            <person name="Skarshewski A."/>
            <person name="Chaumeil P.A."/>
            <person name="Hugenholtz P."/>
        </authorList>
    </citation>
    <scope>NUCLEOTIDE SEQUENCE [LARGE SCALE GENOMIC DNA]</scope>
    <source>
        <strain evidence="5">UBA11728</strain>
    </source>
</reference>
<evidence type="ECO:0000256" key="3">
    <source>
        <dbReference type="SAM" id="Coils"/>
    </source>
</evidence>
<dbReference type="Proteomes" id="UP000262969">
    <property type="component" value="Unassembled WGS sequence"/>
</dbReference>
<organism evidence="5 6">
    <name type="scientific">Lachnoclostridium phytofermentans</name>
    <dbReference type="NCBI Taxonomy" id="66219"/>
    <lineage>
        <taxon>Bacteria</taxon>
        <taxon>Bacillati</taxon>
        <taxon>Bacillota</taxon>
        <taxon>Clostridia</taxon>
        <taxon>Lachnospirales</taxon>
        <taxon>Lachnospiraceae</taxon>
    </lineage>
</organism>
<dbReference type="GO" id="GO:0005524">
    <property type="term" value="F:ATP binding"/>
    <property type="evidence" value="ECO:0007669"/>
    <property type="project" value="UniProtKB-KW"/>
</dbReference>
<evidence type="ECO:0000256" key="2">
    <source>
        <dbReference type="ARBA" id="ARBA00022840"/>
    </source>
</evidence>
<dbReference type="InterPro" id="IPR003593">
    <property type="entry name" value="AAA+_ATPase"/>
</dbReference>
<keyword evidence="3" id="KW-0175">Coiled coil</keyword>
<dbReference type="GO" id="GO:0003677">
    <property type="term" value="F:DNA binding"/>
    <property type="evidence" value="ECO:0007669"/>
    <property type="project" value="InterPro"/>
</dbReference>
<dbReference type="SUPFAM" id="SSF52540">
    <property type="entry name" value="P-loop containing nucleoside triphosphate hydrolases"/>
    <property type="match status" value="2"/>
</dbReference>
<dbReference type="InterPro" id="IPR003439">
    <property type="entry name" value="ABC_transporter-like_ATP-bd"/>
</dbReference>
<dbReference type="Pfam" id="PF12848">
    <property type="entry name" value="ABC_tran_Xtn"/>
    <property type="match status" value="1"/>
</dbReference>
<dbReference type="InterPro" id="IPR027417">
    <property type="entry name" value="P-loop_NTPase"/>
</dbReference>
<dbReference type="Pfam" id="PF00005">
    <property type="entry name" value="ABC_tran"/>
    <property type="match status" value="2"/>
</dbReference>
<dbReference type="PANTHER" id="PTHR42855">
    <property type="entry name" value="ABC TRANSPORTER ATP-BINDING SUBUNIT"/>
    <property type="match status" value="1"/>
</dbReference>
<evidence type="ECO:0000259" key="4">
    <source>
        <dbReference type="PROSITE" id="PS50893"/>
    </source>
</evidence>
<dbReference type="EMBL" id="DPVV01000215">
    <property type="protein sequence ID" value="HCL02043.1"/>
    <property type="molecule type" value="Genomic_DNA"/>
</dbReference>
<proteinExistence type="predicted"/>
<dbReference type="Gene3D" id="3.40.50.300">
    <property type="entry name" value="P-loop containing nucleotide triphosphate hydrolases"/>
    <property type="match status" value="2"/>
</dbReference>
<feature type="domain" description="ABC transporter" evidence="4">
    <location>
        <begin position="327"/>
        <end position="541"/>
    </location>
</feature>
<dbReference type="InterPro" id="IPR032781">
    <property type="entry name" value="ABC_tran_Xtn"/>
</dbReference>
<dbReference type="Pfam" id="PF16326">
    <property type="entry name" value="ABC_tran_CTD"/>
    <property type="match status" value="1"/>
</dbReference>
<dbReference type="InterPro" id="IPR037118">
    <property type="entry name" value="Val-tRNA_synth_C_sf"/>
</dbReference>
<gene>
    <name evidence="5" type="ORF">DHW61_06430</name>
</gene>
<dbReference type="SMART" id="SM00382">
    <property type="entry name" value="AAA"/>
    <property type="match status" value="2"/>
</dbReference>
<feature type="coiled-coil region" evidence="3">
    <location>
        <begin position="576"/>
        <end position="636"/>
    </location>
</feature>
<dbReference type="CDD" id="cd03221">
    <property type="entry name" value="ABCF_EF-3"/>
    <property type="match status" value="2"/>
</dbReference>
<dbReference type="InterPro" id="IPR032524">
    <property type="entry name" value="ABC_tran_C"/>
</dbReference>
<dbReference type="AlphaFoldDB" id="A0A3D2X5Y8"/>
<evidence type="ECO:0000313" key="6">
    <source>
        <dbReference type="Proteomes" id="UP000262969"/>
    </source>
</evidence>
<sequence length="641" mass="74096">MVYQMKNAIIGYPGNRLLDGVSMEIKNTEKIAIVGRNGCGKTTLLKAIAGKLEVDNLDSDEEFFIQADGAPSIGYLEQISFEKETITVREELLKVYEEIFTLKDKMNELTSLMEVEASEKILEQYAKVSDKFERLGGYSYQYEIEQIFTKFGFDLSDLDRQILTFSGGQKTRIAFVKLLLSKPDIMLLDEPTNHLDMPMIEWLEGYLKKYNHAVVIVSHDRMFLDRIVDVTYEIEHKKMKRYPGNYTEFLKRKRLDYEKQCKDYEAQQKEIERLTIFIEKWKNTPTKVAMTRSKQMQIEHMVKIPKPLRFDTKAMHAKLQPNIESGKEVLTVKELKIGYEEVLASVSLELKKGQKLAVIGENGKGKSTLFKSVVGQIDALGGTLKFGRDVDWVYFDQELLNLDESKNVIEEFWDTYPKLTQTEVRTILGNFLFTGDDVFQPLSQLSGGEKVRLSLAKLMKRQANLMILDEPTNHLDMIGKEMLESMLKSYQGTLLFVSHDRYFVRSVADNLLIFENGEVNYYPCGYEEYLEKKEKNLLGNTGALRDENKDKLSESTICLQNTMTSEQISYLNGKEKAKRERRLVQIENEISDLEEKINKLKLKFSDPEIATDYQKLSELQETINKEEQILNDLLIEWSGLV</sequence>
<dbReference type="InterPro" id="IPR051309">
    <property type="entry name" value="ABCF_ATPase"/>
</dbReference>
<dbReference type="FunFam" id="3.40.50.300:FF:000011">
    <property type="entry name" value="Putative ABC transporter ATP-binding component"/>
    <property type="match status" value="1"/>
</dbReference>
<comment type="caution">
    <text evidence="5">The sequence shown here is derived from an EMBL/GenBank/DDBJ whole genome shotgun (WGS) entry which is preliminary data.</text>
</comment>
<accession>A0A3D2X5Y8</accession>
<dbReference type="GO" id="GO:0016887">
    <property type="term" value="F:ATP hydrolysis activity"/>
    <property type="evidence" value="ECO:0007669"/>
    <property type="project" value="InterPro"/>
</dbReference>
<dbReference type="PANTHER" id="PTHR42855:SF2">
    <property type="entry name" value="DRUG RESISTANCE ABC TRANSPORTER,ATP-BINDING PROTEIN"/>
    <property type="match status" value="1"/>
</dbReference>
<dbReference type="PROSITE" id="PS00211">
    <property type="entry name" value="ABC_TRANSPORTER_1"/>
    <property type="match status" value="2"/>
</dbReference>
<keyword evidence="1" id="KW-0547">Nucleotide-binding</keyword>
<name>A0A3D2X5Y8_9FIRM</name>
<dbReference type="InterPro" id="IPR017871">
    <property type="entry name" value="ABC_transporter-like_CS"/>
</dbReference>
<keyword evidence="2 5" id="KW-0067">ATP-binding</keyword>
<evidence type="ECO:0000313" key="5">
    <source>
        <dbReference type="EMBL" id="HCL02043.1"/>
    </source>
</evidence>
<feature type="domain" description="ABC transporter" evidence="4">
    <location>
        <begin position="3"/>
        <end position="261"/>
    </location>
</feature>